<dbReference type="InterPro" id="IPR008334">
    <property type="entry name" value="5'-Nucleotdase_C"/>
</dbReference>
<accession>A0ABS6J5J4</accession>
<feature type="domain" description="Calcineurin-like phosphoesterase" evidence="2">
    <location>
        <begin position="15"/>
        <end position="249"/>
    </location>
</feature>
<evidence type="ECO:0000313" key="4">
    <source>
        <dbReference type="EMBL" id="MBU9699038.1"/>
    </source>
</evidence>
<dbReference type="Proteomes" id="UP000731907">
    <property type="component" value="Unassembled WGS sequence"/>
</dbReference>
<proteinExistence type="predicted"/>
<dbReference type="InterPro" id="IPR006179">
    <property type="entry name" value="5_nucleotidase/apyrase"/>
</dbReference>
<name>A0ABS6J5J4_9RHOB</name>
<dbReference type="PANTHER" id="PTHR11575">
    <property type="entry name" value="5'-NUCLEOTIDASE-RELATED"/>
    <property type="match status" value="1"/>
</dbReference>
<keyword evidence="5" id="KW-1185">Reference proteome</keyword>
<comment type="caution">
    <text evidence="4">The sequence shown here is derived from an EMBL/GenBank/DDBJ whole genome shotgun (WGS) entry which is preliminary data.</text>
</comment>
<evidence type="ECO:0000256" key="1">
    <source>
        <dbReference type="ARBA" id="ARBA00022729"/>
    </source>
</evidence>
<dbReference type="InterPro" id="IPR004843">
    <property type="entry name" value="Calcineurin-like_PHP"/>
</dbReference>
<dbReference type="Pfam" id="PF00149">
    <property type="entry name" value="Metallophos"/>
    <property type="match status" value="1"/>
</dbReference>
<gene>
    <name evidence="4" type="ORF">GU927_014400</name>
</gene>
<evidence type="ECO:0000259" key="2">
    <source>
        <dbReference type="Pfam" id="PF00149"/>
    </source>
</evidence>
<reference evidence="4 5" key="1">
    <citation type="submission" date="2021-06" db="EMBL/GenBank/DDBJ databases">
        <title>Rhodobacteraceae bacterium strain HSP-20.</title>
        <authorList>
            <person name="Chen W.-M."/>
        </authorList>
    </citation>
    <scope>NUCLEOTIDE SEQUENCE [LARGE SCALE GENOMIC DNA]</scope>
    <source>
        <strain evidence="4 5">HSP-20</strain>
    </source>
</reference>
<evidence type="ECO:0000259" key="3">
    <source>
        <dbReference type="Pfam" id="PF02872"/>
    </source>
</evidence>
<keyword evidence="1" id="KW-0732">Signal</keyword>
<dbReference type="EMBL" id="JAAATX020000010">
    <property type="protein sequence ID" value="MBU9699038.1"/>
    <property type="molecule type" value="Genomic_DNA"/>
</dbReference>
<dbReference type="RefSeq" id="WP_217765677.1">
    <property type="nucleotide sequence ID" value="NZ_JAAATX020000010.1"/>
</dbReference>
<feature type="domain" description="5'-Nucleotidase C-terminal" evidence="3">
    <location>
        <begin position="334"/>
        <end position="528"/>
    </location>
</feature>
<dbReference type="Pfam" id="PF02872">
    <property type="entry name" value="5_nucleotid_C"/>
    <property type="match status" value="1"/>
</dbReference>
<organism evidence="4 5">
    <name type="scientific">Paragemmobacter amnigenus</name>
    <dbReference type="NCBI Taxonomy" id="2852097"/>
    <lineage>
        <taxon>Bacteria</taxon>
        <taxon>Pseudomonadati</taxon>
        <taxon>Pseudomonadota</taxon>
        <taxon>Alphaproteobacteria</taxon>
        <taxon>Rhodobacterales</taxon>
        <taxon>Paracoccaceae</taxon>
        <taxon>Paragemmobacter</taxon>
    </lineage>
</organism>
<sequence length="613" mass="64493">MTDRSVTVPTVQATLRLLATTDLHAHICGWDYHNDQPRHETGLSALATLIADARADCPDTLLLDNGDFLQGSPLGDWAAGPGLAHPHPVIAAMNALGYDAATLGNHEFGHGLPFLERALSQAAFPVVSANLRPTGDSPVIPRGVLLTRTVTGSDGKGHSLRIGITGIAPPQTAIWEGRRIAGRIECLDPLRAATEAVAALRRDGADVVVLLAHSGAGAESDGEGAENPGHALARHAGADAMFLGHTHAPFPPAPDQPALLHGIPAVGAGAFGSHLACIDLDLSRKDQGWRIAAHRARLLPAKPTPAPHPAPHPTLAAACGPAHRAARAWLDAPVGTTAVPLRSHFALLAPCDILRLVAAAQATHARSLLPDDMLDGRPVLSAAAPFRAVPQRAADGPTNIDPGPLRLRHAADLYPHPNTLTALATTGAELACWLERAVILFNRLAPDRPDMPLLRDDVPGFDFDLIDGLSFAIDLSAAPRFDTRGRLADPAARRITDLRHKGRPVVPTDRFVLVTNSYRAAGSGGFPACRPDRILAESATPTRQILIDHIAAGGAAAPLTGFDWCFLPPSGPPRSATVTLAASALPHLADIAHLHPEPLGPRDPDGQRFRLRL</sequence>
<dbReference type="PANTHER" id="PTHR11575:SF6">
    <property type="entry name" value="2',3'-CYCLIC-NUCLEOTIDE 2'-PHOSPHODIESTERASE_3'-NUCLEOTIDASE"/>
    <property type="match status" value="1"/>
</dbReference>
<evidence type="ECO:0000313" key="5">
    <source>
        <dbReference type="Proteomes" id="UP000731907"/>
    </source>
</evidence>
<protein>
    <submittedName>
        <fullName evidence="4">5'-nucleotidase C-terminal domain-containing protein</fullName>
    </submittedName>
</protein>